<comment type="caution">
    <text evidence="2">The sequence shown here is derived from an EMBL/GenBank/DDBJ whole genome shotgun (WGS) entry which is preliminary data.</text>
</comment>
<feature type="transmembrane region" description="Helical" evidence="1">
    <location>
        <begin position="20"/>
        <end position="44"/>
    </location>
</feature>
<dbReference type="EMBL" id="AOLQ01000058">
    <property type="protein sequence ID" value="EMA04269.1"/>
    <property type="molecule type" value="Genomic_DNA"/>
</dbReference>
<name>M0J8E2_HALVA</name>
<evidence type="ECO:0000313" key="2">
    <source>
        <dbReference type="EMBL" id="EMA04269.1"/>
    </source>
</evidence>
<accession>M0J8E2</accession>
<evidence type="ECO:0000313" key="3">
    <source>
        <dbReference type="Proteomes" id="UP000011534"/>
    </source>
</evidence>
<sequence length="45" mass="4654">MTIFGNDRTETLASHANVVVSMGGALALAVLLASMAVSLLVFFLT</sequence>
<protein>
    <submittedName>
        <fullName evidence="2">Uncharacterized protein</fullName>
    </submittedName>
</protein>
<evidence type="ECO:0000256" key="1">
    <source>
        <dbReference type="SAM" id="Phobius"/>
    </source>
</evidence>
<keyword evidence="1" id="KW-1133">Transmembrane helix</keyword>
<keyword evidence="3" id="KW-1185">Reference proteome</keyword>
<dbReference type="PATRIC" id="fig|662477.6.peg.2738"/>
<reference evidence="2 3" key="1">
    <citation type="journal article" date="2014" name="PLoS Genet.">
        <title>Phylogenetically driven sequencing of extremely halophilic archaea reveals strategies for static and dynamic osmo-response.</title>
        <authorList>
            <person name="Becker E.A."/>
            <person name="Seitzer P.M."/>
            <person name="Tritt A."/>
            <person name="Larsen D."/>
            <person name="Krusor M."/>
            <person name="Yao A.I."/>
            <person name="Wu D."/>
            <person name="Madern D."/>
            <person name="Eisen J.A."/>
            <person name="Darling A.E."/>
            <person name="Facciotti M.T."/>
        </authorList>
    </citation>
    <scope>NUCLEOTIDE SEQUENCE [LARGE SCALE GENOMIC DNA]</scope>
    <source>
        <strain evidence="2 3">ATCC 29715</strain>
    </source>
</reference>
<dbReference type="Proteomes" id="UP000011534">
    <property type="component" value="Unassembled WGS sequence"/>
</dbReference>
<proteinExistence type="predicted"/>
<dbReference type="AlphaFoldDB" id="M0J8E2"/>
<keyword evidence="1" id="KW-0812">Transmembrane</keyword>
<gene>
    <name evidence="2" type="ORF">C437_14062</name>
</gene>
<organism evidence="2 3">
    <name type="scientific">Haloarcula vallismortis ATCC 29715</name>
    <dbReference type="NCBI Taxonomy" id="662477"/>
    <lineage>
        <taxon>Archaea</taxon>
        <taxon>Methanobacteriati</taxon>
        <taxon>Methanobacteriota</taxon>
        <taxon>Stenosarchaea group</taxon>
        <taxon>Halobacteria</taxon>
        <taxon>Halobacteriales</taxon>
        <taxon>Haloarculaceae</taxon>
        <taxon>Haloarcula</taxon>
    </lineage>
</organism>
<keyword evidence="1" id="KW-0472">Membrane</keyword>